<evidence type="ECO:0000313" key="3">
    <source>
        <dbReference type="Proteomes" id="UP000299102"/>
    </source>
</evidence>
<feature type="chain" id="PRO_5020021045" evidence="1">
    <location>
        <begin position="33"/>
        <end position="249"/>
    </location>
</feature>
<dbReference type="Proteomes" id="UP000299102">
    <property type="component" value="Unassembled WGS sequence"/>
</dbReference>
<keyword evidence="1" id="KW-0732">Signal</keyword>
<dbReference type="AlphaFoldDB" id="A0A4C1TCA4"/>
<gene>
    <name evidence="2" type="ORF">EVAR_77883_1</name>
</gene>
<comment type="caution">
    <text evidence="2">The sequence shown here is derived from an EMBL/GenBank/DDBJ whole genome shotgun (WGS) entry which is preliminary data.</text>
</comment>
<proteinExistence type="predicted"/>
<reference evidence="2 3" key="1">
    <citation type="journal article" date="2019" name="Commun. Biol.">
        <title>The bagworm genome reveals a unique fibroin gene that provides high tensile strength.</title>
        <authorList>
            <person name="Kono N."/>
            <person name="Nakamura H."/>
            <person name="Ohtoshi R."/>
            <person name="Tomita M."/>
            <person name="Numata K."/>
            <person name="Arakawa K."/>
        </authorList>
    </citation>
    <scope>NUCLEOTIDE SEQUENCE [LARGE SCALE GENOMIC DNA]</scope>
</reference>
<evidence type="ECO:0000256" key="1">
    <source>
        <dbReference type="SAM" id="SignalP"/>
    </source>
</evidence>
<organism evidence="2 3">
    <name type="scientific">Eumeta variegata</name>
    <name type="common">Bagworm moth</name>
    <name type="synonym">Eumeta japonica</name>
    <dbReference type="NCBI Taxonomy" id="151549"/>
    <lineage>
        <taxon>Eukaryota</taxon>
        <taxon>Metazoa</taxon>
        <taxon>Ecdysozoa</taxon>
        <taxon>Arthropoda</taxon>
        <taxon>Hexapoda</taxon>
        <taxon>Insecta</taxon>
        <taxon>Pterygota</taxon>
        <taxon>Neoptera</taxon>
        <taxon>Endopterygota</taxon>
        <taxon>Lepidoptera</taxon>
        <taxon>Glossata</taxon>
        <taxon>Ditrysia</taxon>
        <taxon>Tineoidea</taxon>
        <taxon>Psychidae</taxon>
        <taxon>Oiketicinae</taxon>
        <taxon>Eumeta</taxon>
    </lineage>
</organism>
<protein>
    <submittedName>
        <fullName evidence="2">Uncharacterized protein</fullName>
    </submittedName>
</protein>
<sequence length="249" mass="27704">MADGLRRGGACRHRLITRLVFIFLGTPEIVSGHDPTICGAEACRCGGVRCELSRLRDRSGPARNVHQRFLLSPAAGGGTTDVDELRLPRDFFEHDRITSLRVSCLRSSVYVRRRAGSCRKRSPSYKTESNRCTRPVIGAVPFRVYRPSFNLHHRLDCARCGAGGRPRAPASIYYSLGARLFHPERRDPRLHGRTVSGAGGPAEEEVRVPALEYLSMDTNLCLIKARALAASAGRKARRRDWPAMTRVQI</sequence>
<dbReference type="EMBL" id="BGZK01000047">
    <property type="protein sequence ID" value="GBP11796.1"/>
    <property type="molecule type" value="Genomic_DNA"/>
</dbReference>
<evidence type="ECO:0000313" key="2">
    <source>
        <dbReference type="EMBL" id="GBP11796.1"/>
    </source>
</evidence>
<keyword evidence="3" id="KW-1185">Reference proteome</keyword>
<feature type="signal peptide" evidence="1">
    <location>
        <begin position="1"/>
        <end position="32"/>
    </location>
</feature>
<name>A0A4C1TCA4_EUMVA</name>
<accession>A0A4C1TCA4</accession>